<dbReference type="AlphaFoldDB" id="A0A1S8M2H8"/>
<proteinExistence type="predicted"/>
<dbReference type="Proteomes" id="UP000190951">
    <property type="component" value="Chromosome"/>
</dbReference>
<evidence type="ECO:0000313" key="1">
    <source>
        <dbReference type="EMBL" id="URZ11812.1"/>
    </source>
</evidence>
<evidence type="ECO:0000313" key="2">
    <source>
        <dbReference type="Proteomes" id="UP000190951"/>
    </source>
</evidence>
<gene>
    <name evidence="1" type="ORF">CROST_025290</name>
</gene>
<protein>
    <submittedName>
        <fullName evidence="1">Uncharacterized protein</fullName>
    </submittedName>
</protein>
<reference evidence="1 2" key="1">
    <citation type="submission" date="2022-04" db="EMBL/GenBank/DDBJ databases">
        <title>Genome sequence of C. roseum typestrain.</title>
        <authorList>
            <person name="Poehlein A."/>
            <person name="Schoch T."/>
            <person name="Duerre P."/>
            <person name="Daniel R."/>
        </authorList>
    </citation>
    <scope>NUCLEOTIDE SEQUENCE [LARGE SCALE GENOMIC DNA]</scope>
    <source>
        <strain evidence="1 2">DSM 7320</strain>
    </source>
</reference>
<dbReference type="RefSeq" id="WP_077834440.1">
    <property type="nucleotide sequence ID" value="NZ_CP096983.1"/>
</dbReference>
<accession>A0A1S8M2H8</accession>
<organism evidence="1 2">
    <name type="scientific">Clostridium felsineum</name>
    <dbReference type="NCBI Taxonomy" id="36839"/>
    <lineage>
        <taxon>Bacteria</taxon>
        <taxon>Bacillati</taxon>
        <taxon>Bacillota</taxon>
        <taxon>Clostridia</taxon>
        <taxon>Eubacteriales</taxon>
        <taxon>Clostridiaceae</taxon>
        <taxon>Clostridium</taxon>
    </lineage>
</organism>
<sequence length="150" mass="18117">MLKKCCNKCGKIIDYSIMHCDECSKKVQEQKRQRHREYKAKRMADNKEKILQEFYVSKEWTKVRDNVKVRCFYLDIYSYYILGAIENGKTVHHIEPLRNNWGSRLDCDNLIYLTESNHQLIHRMLDKDYKGTVKMLQGLVYRWNKEFGNI</sequence>
<keyword evidence="2" id="KW-1185">Reference proteome</keyword>
<dbReference type="KEGG" id="crw:CROST_025290"/>
<dbReference type="STRING" id="84029.CROST_24560"/>
<name>A0A1S8M2H8_9CLOT</name>
<dbReference type="EMBL" id="CP096983">
    <property type="protein sequence ID" value="URZ11812.1"/>
    <property type="molecule type" value="Genomic_DNA"/>
</dbReference>